<dbReference type="Pfam" id="PF04445">
    <property type="entry name" value="SAM_MT"/>
    <property type="match status" value="1"/>
</dbReference>
<dbReference type="EC" id="2.1.1.242" evidence="1"/>
<dbReference type="HAMAP" id="MF_01523">
    <property type="entry name" value="16SrRNA_methyltr_J"/>
    <property type="match status" value="1"/>
</dbReference>
<reference evidence="2 4" key="1">
    <citation type="submission" date="2015-11" db="EMBL/GenBank/DDBJ databases">
        <title>Genomic analysis of 38 Legionella species identifies large and diverse effector repertoires.</title>
        <authorList>
            <person name="Burstein D."/>
            <person name="Amaro F."/>
            <person name="Zusman T."/>
            <person name="Lifshitz Z."/>
            <person name="Cohen O."/>
            <person name="Gilbert J.A."/>
            <person name="Pupko T."/>
            <person name="Shuman H.A."/>
            <person name="Segal G."/>
        </authorList>
    </citation>
    <scope>NUCLEOTIDE SEQUENCE [LARGE SCALE GENOMIC DNA]</scope>
    <source>
        <strain evidence="2 4">CDC#1407-AL-14</strain>
    </source>
</reference>
<dbReference type="PANTHER" id="PTHR36112">
    <property type="entry name" value="RIBOSOMAL RNA SMALL SUBUNIT METHYLTRANSFERASE J"/>
    <property type="match status" value="1"/>
</dbReference>
<evidence type="ECO:0000313" key="3">
    <source>
        <dbReference type="EMBL" id="STX32535.1"/>
    </source>
</evidence>
<evidence type="ECO:0000256" key="1">
    <source>
        <dbReference type="HAMAP-Rule" id="MF_01523"/>
    </source>
</evidence>
<evidence type="ECO:0000313" key="2">
    <source>
        <dbReference type="EMBL" id="KTC71628.1"/>
    </source>
</evidence>
<protein>
    <recommendedName>
        <fullName evidence="1">Ribosomal RNA small subunit methyltransferase J</fullName>
        <ecNumber evidence="1">2.1.1.242</ecNumber>
    </recommendedName>
    <alternativeName>
        <fullName evidence="1">16S rRNA m2G1516 methyltransferase</fullName>
    </alternativeName>
    <alternativeName>
        <fullName evidence="1">rRNA (guanine-N(2)-)-methyltransferase</fullName>
    </alternativeName>
</protein>
<evidence type="ECO:0000313" key="5">
    <source>
        <dbReference type="Proteomes" id="UP000255066"/>
    </source>
</evidence>
<evidence type="ECO:0000313" key="4">
    <source>
        <dbReference type="Proteomes" id="UP000054735"/>
    </source>
</evidence>
<reference evidence="3 5" key="2">
    <citation type="submission" date="2018-06" db="EMBL/GenBank/DDBJ databases">
        <authorList>
            <consortium name="Pathogen Informatics"/>
            <person name="Doyle S."/>
        </authorList>
    </citation>
    <scope>NUCLEOTIDE SEQUENCE [LARGE SCALE GENOMIC DNA]</scope>
    <source>
        <strain evidence="3 5">NCTC12437</strain>
    </source>
</reference>
<comment type="function">
    <text evidence="1">Specifically methylates the guanosine in position 1516 of 16S rRNA.</text>
</comment>
<comment type="caution">
    <text evidence="1">Lacks conserved residue(s) required for the propagation of feature annotation.</text>
</comment>
<dbReference type="InterPro" id="IPR029063">
    <property type="entry name" value="SAM-dependent_MTases_sf"/>
</dbReference>
<dbReference type="InterPro" id="IPR007536">
    <property type="entry name" value="16SrRNA_methylTrfase_J"/>
</dbReference>
<feature type="binding site" evidence="1">
    <location>
        <begin position="112"/>
        <end position="113"/>
    </location>
    <ligand>
        <name>S-adenosyl-L-methionine</name>
        <dbReference type="ChEBI" id="CHEBI:59789"/>
    </ligand>
</feature>
<dbReference type="Proteomes" id="UP000255066">
    <property type="component" value="Unassembled WGS sequence"/>
</dbReference>
<feature type="binding site" evidence="1">
    <location>
        <position position="164"/>
    </location>
    <ligand>
        <name>S-adenosyl-L-methionine</name>
        <dbReference type="ChEBI" id="CHEBI:59789"/>
    </ligand>
</feature>
<dbReference type="EMBL" id="LNXT01000019">
    <property type="protein sequence ID" value="KTC71628.1"/>
    <property type="molecule type" value="Genomic_DNA"/>
</dbReference>
<sequence length="238" mass="26586">MIENLSIACEDESLQLRANELANSLQLPLDSKAKNQLLLTENGLSLRISPFMPQQANFEYAYWQSRKNEGKKQGIVRACKPGPSVRIIDATAGWGRDAAVLASFGASVLMLERNPVIAALLQDALLRQDELSREALNLSLKQVDAISYLNQIEVDEYPDVIYIDPMHPARQKSALVKKDLQVLQQLIGTDYDAMALLQTAQKRVRSKVVVKWPQLLAPLSTPNFSIPGKTIRFDVYLP</sequence>
<dbReference type="EMBL" id="UGNW01000001">
    <property type="protein sequence ID" value="STX32535.1"/>
    <property type="molecule type" value="Genomic_DNA"/>
</dbReference>
<dbReference type="RefSeq" id="WP_058523547.1">
    <property type="nucleotide sequence ID" value="NZ_CAAAHV010000001.1"/>
</dbReference>
<proteinExistence type="inferred from homology"/>
<dbReference type="AlphaFoldDB" id="A0A378ICQ1"/>
<feature type="binding site" evidence="1">
    <location>
        <begin position="96"/>
        <end position="97"/>
    </location>
    <ligand>
        <name>S-adenosyl-L-methionine</name>
        <dbReference type="ChEBI" id="CHEBI:59789"/>
    </ligand>
</feature>
<dbReference type="Proteomes" id="UP000054735">
    <property type="component" value="Unassembled WGS sequence"/>
</dbReference>
<dbReference type="Gene3D" id="3.40.50.150">
    <property type="entry name" value="Vaccinia Virus protein VP39"/>
    <property type="match status" value="1"/>
</dbReference>
<dbReference type="OrthoDB" id="3191794at2"/>
<keyword evidence="1" id="KW-0949">S-adenosyl-L-methionine</keyword>
<dbReference type="GO" id="GO:0005737">
    <property type="term" value="C:cytoplasm"/>
    <property type="evidence" value="ECO:0007669"/>
    <property type="project" value="UniProtKB-SubCell"/>
</dbReference>
<gene>
    <name evidence="1 3" type="primary">rsmJ</name>
    <name evidence="2" type="ORF">Lbir_1483</name>
    <name evidence="3" type="ORF">NCTC12437_02326</name>
</gene>
<dbReference type="STRING" id="28083.Lbir_1483"/>
<accession>A0A378ICQ1</accession>
<comment type="subcellular location">
    <subcellularLocation>
        <location evidence="1">Cytoplasm</location>
    </subcellularLocation>
</comment>
<comment type="catalytic activity">
    <reaction evidence="1">
        <text>guanosine(1516) in 16S rRNA + S-adenosyl-L-methionine = N(2)-methylguanosine(1516) in 16S rRNA + S-adenosyl-L-homocysteine + H(+)</text>
        <dbReference type="Rhea" id="RHEA:43220"/>
        <dbReference type="Rhea" id="RHEA-COMP:10412"/>
        <dbReference type="Rhea" id="RHEA-COMP:10413"/>
        <dbReference type="ChEBI" id="CHEBI:15378"/>
        <dbReference type="ChEBI" id="CHEBI:57856"/>
        <dbReference type="ChEBI" id="CHEBI:59789"/>
        <dbReference type="ChEBI" id="CHEBI:74269"/>
        <dbReference type="ChEBI" id="CHEBI:74481"/>
        <dbReference type="EC" id="2.1.1.242"/>
    </reaction>
</comment>
<name>A0A378ICQ1_9GAMM</name>
<keyword evidence="1 3" id="KW-0808">Transferase</keyword>
<dbReference type="SUPFAM" id="SSF53335">
    <property type="entry name" value="S-adenosyl-L-methionine-dependent methyltransferases"/>
    <property type="match status" value="1"/>
</dbReference>
<dbReference type="GO" id="GO:0008990">
    <property type="term" value="F:rRNA (guanine-N2-)-methyltransferase activity"/>
    <property type="evidence" value="ECO:0007669"/>
    <property type="project" value="UniProtKB-UniRule"/>
</dbReference>
<keyword evidence="4" id="KW-1185">Reference proteome</keyword>
<dbReference type="CDD" id="cd02440">
    <property type="entry name" value="AdoMet_MTases"/>
    <property type="match status" value="1"/>
</dbReference>
<dbReference type="PANTHER" id="PTHR36112:SF1">
    <property type="entry name" value="RIBOSOMAL RNA SMALL SUBUNIT METHYLTRANSFERASE J"/>
    <property type="match status" value="1"/>
</dbReference>
<comment type="similarity">
    <text evidence="1">Belongs to the methyltransferase superfamily. RsmJ family.</text>
</comment>
<keyword evidence="1" id="KW-0698">rRNA processing</keyword>
<keyword evidence="1" id="KW-0963">Cytoplasm</keyword>
<organism evidence="3 5">
    <name type="scientific">Legionella birminghamensis</name>
    <dbReference type="NCBI Taxonomy" id="28083"/>
    <lineage>
        <taxon>Bacteria</taxon>
        <taxon>Pseudomonadati</taxon>
        <taxon>Pseudomonadota</taxon>
        <taxon>Gammaproteobacteria</taxon>
        <taxon>Legionellales</taxon>
        <taxon>Legionellaceae</taxon>
        <taxon>Legionella</taxon>
    </lineage>
</organism>
<keyword evidence="1 3" id="KW-0489">Methyltransferase</keyword>